<gene>
    <name evidence="1" type="ORF">HINF_LOCUS16664</name>
    <name evidence="2" type="ORF">HINF_LOCUS18948</name>
</gene>
<keyword evidence="3" id="KW-1185">Reference proteome</keyword>
<organism evidence="1">
    <name type="scientific">Hexamita inflata</name>
    <dbReference type="NCBI Taxonomy" id="28002"/>
    <lineage>
        <taxon>Eukaryota</taxon>
        <taxon>Metamonada</taxon>
        <taxon>Diplomonadida</taxon>
        <taxon>Hexamitidae</taxon>
        <taxon>Hexamitinae</taxon>
        <taxon>Hexamita</taxon>
    </lineage>
</organism>
<dbReference type="Proteomes" id="UP001642409">
    <property type="component" value="Unassembled WGS sequence"/>
</dbReference>
<reference evidence="2 3" key="2">
    <citation type="submission" date="2024-07" db="EMBL/GenBank/DDBJ databases">
        <authorList>
            <person name="Akdeniz Z."/>
        </authorList>
    </citation>
    <scope>NUCLEOTIDE SEQUENCE [LARGE SCALE GENOMIC DNA]</scope>
</reference>
<evidence type="ECO:0000313" key="2">
    <source>
        <dbReference type="EMBL" id="CAL6004571.1"/>
    </source>
</evidence>
<proteinExistence type="predicted"/>
<reference evidence="1" key="1">
    <citation type="submission" date="2023-06" db="EMBL/GenBank/DDBJ databases">
        <authorList>
            <person name="Kurt Z."/>
        </authorList>
    </citation>
    <scope>NUCLEOTIDE SEQUENCE</scope>
</reference>
<protein>
    <submittedName>
        <fullName evidence="2">Hypothetical_protein</fullName>
    </submittedName>
</protein>
<name>A0AA86TU68_9EUKA</name>
<dbReference type="AlphaFoldDB" id="A0AA86TU68"/>
<sequence>MERFCLHYFRYVWNESLIVKTIQITQNFISFVVTLFELQMKEMIREKHGNCTLSSSLSLQIWHHNLALAIEQHIIIINYQTLPSKIFDYQTVLALTCLDLVQQSVFRNQNLLAFSHLTLYYHRQKTELYVTIFGIQYDILEPASQLTSFD</sequence>
<accession>A0AA86TU68</accession>
<dbReference type="EMBL" id="CATOUU010000424">
    <property type="protein sequence ID" value="CAI9929019.1"/>
    <property type="molecule type" value="Genomic_DNA"/>
</dbReference>
<evidence type="ECO:0000313" key="3">
    <source>
        <dbReference type="Proteomes" id="UP001642409"/>
    </source>
</evidence>
<dbReference type="EMBL" id="CAXDID020000049">
    <property type="protein sequence ID" value="CAL6004571.1"/>
    <property type="molecule type" value="Genomic_DNA"/>
</dbReference>
<comment type="caution">
    <text evidence="1">The sequence shown here is derived from an EMBL/GenBank/DDBJ whole genome shotgun (WGS) entry which is preliminary data.</text>
</comment>
<evidence type="ECO:0000313" key="1">
    <source>
        <dbReference type="EMBL" id="CAI9929019.1"/>
    </source>
</evidence>